<feature type="binding site" evidence="2">
    <location>
        <position position="112"/>
    </location>
    <ligand>
        <name>Fe cation</name>
        <dbReference type="ChEBI" id="CHEBI:24875"/>
    </ligand>
</feature>
<keyword evidence="2" id="KW-0408">Iron</keyword>
<reference evidence="6 7" key="1">
    <citation type="submission" date="2018-08" db="EMBL/GenBank/DDBJ databases">
        <title>Parvularcula sp. SM1705, isolated from surface water of the South Sea China.</title>
        <authorList>
            <person name="Sun L."/>
        </authorList>
    </citation>
    <scope>NUCLEOTIDE SEQUENCE [LARGE SCALE GENOMIC DNA]</scope>
    <source>
        <strain evidence="6 7">SM1705</strain>
    </source>
</reference>
<evidence type="ECO:0000256" key="2">
    <source>
        <dbReference type="PIRSR" id="PIRSR006232-1"/>
    </source>
</evidence>
<feature type="domain" description="Quercetin 2,3-dioxygenase C-terminal cupin" evidence="5">
    <location>
        <begin position="155"/>
        <end position="240"/>
    </location>
</feature>
<evidence type="ECO:0000313" key="7">
    <source>
        <dbReference type="Proteomes" id="UP000264589"/>
    </source>
</evidence>
<organism evidence="6 7">
    <name type="scientific">Parvularcula marina</name>
    <dbReference type="NCBI Taxonomy" id="2292771"/>
    <lineage>
        <taxon>Bacteria</taxon>
        <taxon>Pseudomonadati</taxon>
        <taxon>Pseudomonadota</taxon>
        <taxon>Alphaproteobacteria</taxon>
        <taxon>Parvularculales</taxon>
        <taxon>Parvularculaceae</taxon>
        <taxon>Parvularcula</taxon>
    </lineage>
</organism>
<feature type="binding site" evidence="2">
    <location>
        <position position="110"/>
    </location>
    <ligand>
        <name>Fe cation</name>
        <dbReference type="ChEBI" id="CHEBI:24875"/>
    </ligand>
</feature>
<dbReference type="PIRSF" id="PIRSF006232">
    <property type="entry name" value="Pirin"/>
    <property type="match status" value="1"/>
</dbReference>
<keyword evidence="7" id="KW-1185">Reference proteome</keyword>
<dbReference type="InterPro" id="IPR003829">
    <property type="entry name" value="Pirin_N_dom"/>
</dbReference>
<proteinExistence type="inferred from homology"/>
<dbReference type="GO" id="GO:0046872">
    <property type="term" value="F:metal ion binding"/>
    <property type="evidence" value="ECO:0007669"/>
    <property type="project" value="UniProtKB-KW"/>
</dbReference>
<dbReference type="Proteomes" id="UP000264589">
    <property type="component" value="Unassembled WGS sequence"/>
</dbReference>
<accession>A0A371RI25</accession>
<feature type="binding site" evidence="2">
    <location>
        <position position="68"/>
    </location>
    <ligand>
        <name>Fe cation</name>
        <dbReference type="ChEBI" id="CHEBI:24875"/>
    </ligand>
</feature>
<dbReference type="OrthoDB" id="9780903at2"/>
<evidence type="ECO:0000256" key="1">
    <source>
        <dbReference type="ARBA" id="ARBA00008416"/>
    </source>
</evidence>
<dbReference type="SUPFAM" id="SSF51182">
    <property type="entry name" value="RmlC-like cupins"/>
    <property type="match status" value="1"/>
</dbReference>
<feature type="domain" description="Pirin N-terminal" evidence="4">
    <location>
        <begin position="18"/>
        <end position="128"/>
    </location>
</feature>
<dbReference type="InterPro" id="IPR012093">
    <property type="entry name" value="Pirin"/>
</dbReference>
<dbReference type="EMBL" id="QUQO01000001">
    <property type="protein sequence ID" value="RFB05085.1"/>
    <property type="molecule type" value="Genomic_DNA"/>
</dbReference>
<feature type="binding site" evidence="2">
    <location>
        <position position="66"/>
    </location>
    <ligand>
        <name>Fe cation</name>
        <dbReference type="ChEBI" id="CHEBI:24875"/>
    </ligand>
</feature>
<dbReference type="InterPro" id="IPR011051">
    <property type="entry name" value="RmlC_Cupin_sf"/>
</dbReference>
<dbReference type="InterPro" id="IPR014710">
    <property type="entry name" value="RmlC-like_jellyroll"/>
</dbReference>
<dbReference type="FunCoup" id="A0A371RI25">
    <property type="interactions" value="83"/>
</dbReference>
<dbReference type="InParanoid" id="A0A371RI25"/>
<protein>
    <submittedName>
        <fullName evidence="6">Pirin family protein</fullName>
    </submittedName>
</protein>
<dbReference type="Pfam" id="PF17954">
    <property type="entry name" value="Pirin_C_2"/>
    <property type="match status" value="1"/>
</dbReference>
<name>A0A371RI25_9PROT</name>
<dbReference type="InterPro" id="IPR041602">
    <property type="entry name" value="Quercetinase_C"/>
</dbReference>
<evidence type="ECO:0000256" key="3">
    <source>
        <dbReference type="RuleBase" id="RU003457"/>
    </source>
</evidence>
<keyword evidence="2" id="KW-0479">Metal-binding</keyword>
<sequence length="244" mass="26637">MLDDVKAGPRLALRAAEDRGTADHGWLKTAYSFSFADYYDPKNTHFEALRVINDDWIAGGKGFPMHPHQDFEIFSYVLEGSISHKDSMGNGSTVKAGGIQYMTAGSGVMHSEFNPSATDPMKLLQIWLIPATRGAKPRYEVMDLSPEDKDGKLALFISEDGRDGTIRTLAPAEVYAGTFDGDQKASLTLRDGRRGWIQVARGSVHVNGQKLTHGDGLAVLDPGEVSIHDGEDAEIVVFDLKQLS</sequence>
<dbReference type="Pfam" id="PF02678">
    <property type="entry name" value="Pirin"/>
    <property type="match status" value="1"/>
</dbReference>
<evidence type="ECO:0000259" key="5">
    <source>
        <dbReference type="Pfam" id="PF17954"/>
    </source>
</evidence>
<comment type="cofactor">
    <cofactor evidence="2">
        <name>Fe cation</name>
        <dbReference type="ChEBI" id="CHEBI:24875"/>
    </cofactor>
    <text evidence="2">Binds 1 Fe cation per subunit.</text>
</comment>
<dbReference type="CDD" id="cd02910">
    <property type="entry name" value="cupin_Yhhw_N"/>
    <property type="match status" value="1"/>
</dbReference>
<dbReference type="CDD" id="cd20311">
    <property type="entry name" value="cupin_Yhhw_C"/>
    <property type="match status" value="1"/>
</dbReference>
<evidence type="ECO:0000259" key="4">
    <source>
        <dbReference type="Pfam" id="PF02678"/>
    </source>
</evidence>
<comment type="caution">
    <text evidence="6">The sequence shown here is derived from an EMBL/GenBank/DDBJ whole genome shotgun (WGS) entry which is preliminary data.</text>
</comment>
<dbReference type="Gene3D" id="2.60.120.10">
    <property type="entry name" value="Jelly Rolls"/>
    <property type="match status" value="2"/>
</dbReference>
<dbReference type="PANTHER" id="PTHR43212">
    <property type="entry name" value="QUERCETIN 2,3-DIOXYGENASE"/>
    <property type="match status" value="1"/>
</dbReference>
<dbReference type="AlphaFoldDB" id="A0A371RI25"/>
<gene>
    <name evidence="6" type="ORF">DX908_07145</name>
</gene>
<evidence type="ECO:0000313" key="6">
    <source>
        <dbReference type="EMBL" id="RFB05085.1"/>
    </source>
</evidence>
<dbReference type="PANTHER" id="PTHR43212:SF3">
    <property type="entry name" value="QUERCETIN 2,3-DIOXYGENASE"/>
    <property type="match status" value="1"/>
</dbReference>
<comment type="similarity">
    <text evidence="1 3">Belongs to the pirin family.</text>
</comment>